<dbReference type="InterPro" id="IPR027417">
    <property type="entry name" value="P-loop_NTPase"/>
</dbReference>
<reference evidence="2 3" key="1">
    <citation type="journal article" date="2020" name="ISME J.">
        <title>Uncovering the hidden diversity of litter-decomposition mechanisms in mushroom-forming fungi.</title>
        <authorList>
            <person name="Floudas D."/>
            <person name="Bentzer J."/>
            <person name="Ahren D."/>
            <person name="Johansson T."/>
            <person name="Persson P."/>
            <person name="Tunlid A."/>
        </authorList>
    </citation>
    <scope>NUCLEOTIDE SEQUENCE [LARGE SCALE GENOMIC DNA]</scope>
    <source>
        <strain evidence="2 3">CBS 291.85</strain>
    </source>
</reference>
<dbReference type="OrthoDB" id="2499463at2759"/>
<proteinExistence type="inferred from homology"/>
<comment type="caution">
    <text evidence="2">The sequence shown here is derived from an EMBL/GenBank/DDBJ whole genome shotgun (WGS) entry which is preliminary data.</text>
</comment>
<dbReference type="GO" id="GO:0000724">
    <property type="term" value="P:double-strand break repair via homologous recombination"/>
    <property type="evidence" value="ECO:0007669"/>
    <property type="project" value="TreeGrafter"/>
</dbReference>
<dbReference type="GO" id="GO:0009378">
    <property type="term" value="F:four-way junction helicase activity"/>
    <property type="evidence" value="ECO:0007669"/>
    <property type="project" value="TreeGrafter"/>
</dbReference>
<sequence length="189" mass="21944">MLHAQSKGLNALAINEDTEKTPELWEQLFTTAHIIYFHQRWLFQTRCAVKDPRIRRCLGAVFIDEAHCIDEWGENDLCLQYRQLSIIRPLCGYDVPFVACTATCRTSTFDIIWQVLRFGSRPFWGVDVGTDQSNLFFHTHVLKHTDNPVLDALHLLPNSITEPTQREEIDKLLFYFDSERGCRDAVDTL</sequence>
<dbReference type="GO" id="GO:0005737">
    <property type="term" value="C:cytoplasm"/>
    <property type="evidence" value="ECO:0007669"/>
    <property type="project" value="TreeGrafter"/>
</dbReference>
<dbReference type="EMBL" id="JAACJM010000006">
    <property type="protein sequence ID" value="KAF5372237.1"/>
    <property type="molecule type" value="Genomic_DNA"/>
</dbReference>
<evidence type="ECO:0000256" key="1">
    <source>
        <dbReference type="ARBA" id="ARBA00005446"/>
    </source>
</evidence>
<organism evidence="2 3">
    <name type="scientific">Tetrapyrgos nigripes</name>
    <dbReference type="NCBI Taxonomy" id="182062"/>
    <lineage>
        <taxon>Eukaryota</taxon>
        <taxon>Fungi</taxon>
        <taxon>Dikarya</taxon>
        <taxon>Basidiomycota</taxon>
        <taxon>Agaricomycotina</taxon>
        <taxon>Agaricomycetes</taxon>
        <taxon>Agaricomycetidae</taxon>
        <taxon>Agaricales</taxon>
        <taxon>Marasmiineae</taxon>
        <taxon>Marasmiaceae</taxon>
        <taxon>Tetrapyrgos</taxon>
    </lineage>
</organism>
<dbReference type="SUPFAM" id="SSF52540">
    <property type="entry name" value="P-loop containing nucleoside triphosphate hydrolases"/>
    <property type="match status" value="1"/>
</dbReference>
<gene>
    <name evidence="2" type="ORF">D9758_005060</name>
</gene>
<name>A0A8H5GWA3_9AGAR</name>
<comment type="similarity">
    <text evidence="1">Belongs to the helicase family. RecQ subfamily.</text>
</comment>
<evidence type="ECO:0000313" key="2">
    <source>
        <dbReference type="EMBL" id="KAF5372237.1"/>
    </source>
</evidence>
<evidence type="ECO:0000313" key="3">
    <source>
        <dbReference type="Proteomes" id="UP000559256"/>
    </source>
</evidence>
<dbReference type="AlphaFoldDB" id="A0A8H5GWA3"/>
<dbReference type="Proteomes" id="UP000559256">
    <property type="component" value="Unassembled WGS sequence"/>
</dbReference>
<dbReference type="GO" id="GO:0005694">
    <property type="term" value="C:chromosome"/>
    <property type="evidence" value="ECO:0007669"/>
    <property type="project" value="TreeGrafter"/>
</dbReference>
<accession>A0A8H5GWA3</accession>
<dbReference type="PANTHER" id="PTHR13710">
    <property type="entry name" value="DNA HELICASE RECQ FAMILY MEMBER"/>
    <property type="match status" value="1"/>
</dbReference>
<keyword evidence="3" id="KW-1185">Reference proteome</keyword>
<dbReference type="PANTHER" id="PTHR13710:SF120">
    <property type="entry name" value="BIFUNCTIONAL 3'-5' EXONUCLEASE_ATP-DEPENDENT HELICASE WRN"/>
    <property type="match status" value="1"/>
</dbReference>
<dbReference type="Gene3D" id="3.40.50.300">
    <property type="entry name" value="P-loop containing nucleotide triphosphate hydrolases"/>
    <property type="match status" value="1"/>
</dbReference>
<dbReference type="GO" id="GO:0043138">
    <property type="term" value="F:3'-5' DNA helicase activity"/>
    <property type="evidence" value="ECO:0007669"/>
    <property type="project" value="TreeGrafter"/>
</dbReference>
<protein>
    <recommendedName>
        <fullName evidence="4">Helicase ATP-binding domain-containing protein</fullName>
    </recommendedName>
</protein>
<evidence type="ECO:0008006" key="4">
    <source>
        <dbReference type="Google" id="ProtNLM"/>
    </source>
</evidence>
<dbReference type="GO" id="GO:0005634">
    <property type="term" value="C:nucleus"/>
    <property type="evidence" value="ECO:0007669"/>
    <property type="project" value="TreeGrafter"/>
</dbReference>